<protein>
    <recommendedName>
        <fullName evidence="7">LRRCT domain-containing protein</fullName>
    </recommendedName>
</protein>
<organism evidence="5 6">
    <name type="scientific">Scyliorhinus torazame</name>
    <name type="common">Cloudy catshark</name>
    <name type="synonym">Catulus torazame</name>
    <dbReference type="NCBI Taxonomy" id="75743"/>
    <lineage>
        <taxon>Eukaryota</taxon>
        <taxon>Metazoa</taxon>
        <taxon>Chordata</taxon>
        <taxon>Craniata</taxon>
        <taxon>Vertebrata</taxon>
        <taxon>Chondrichthyes</taxon>
        <taxon>Elasmobranchii</taxon>
        <taxon>Galeomorphii</taxon>
        <taxon>Galeoidea</taxon>
        <taxon>Carcharhiniformes</taxon>
        <taxon>Scyliorhinidae</taxon>
        <taxon>Scyliorhinus</taxon>
    </lineage>
</organism>
<evidence type="ECO:0000256" key="3">
    <source>
        <dbReference type="ARBA" id="ARBA00022737"/>
    </source>
</evidence>
<feature type="transmembrane region" description="Helical" evidence="4">
    <location>
        <begin position="129"/>
        <end position="153"/>
    </location>
</feature>
<accession>A0A401PZ95</accession>
<evidence type="ECO:0000256" key="4">
    <source>
        <dbReference type="SAM" id="Phobius"/>
    </source>
</evidence>
<comment type="caution">
    <text evidence="5">The sequence shown here is derived from an EMBL/GenBank/DDBJ whole genome shotgun (WGS) entry which is preliminary data.</text>
</comment>
<dbReference type="PANTHER" id="PTHR24369:SF210">
    <property type="entry name" value="CHAOPTIN-RELATED"/>
    <property type="match status" value="1"/>
</dbReference>
<keyword evidence="4" id="KW-0472">Membrane</keyword>
<evidence type="ECO:0008006" key="7">
    <source>
        <dbReference type="Google" id="ProtNLM"/>
    </source>
</evidence>
<keyword evidence="4" id="KW-1133">Transmembrane helix</keyword>
<dbReference type="STRING" id="75743.A0A401PZ95"/>
<gene>
    <name evidence="5" type="ORF">scyTo_0015829</name>
</gene>
<keyword evidence="4" id="KW-0812">Transmembrane</keyword>
<sequence>SGITFISKSAFNSQKVLRLLDLSRNELVTLSKETLSPIVRSVGGAVGIKLAQNPFHCDASMCSMKKWLDTVKVQLDMLCNSPYSLRGLWMSQLSLSLFNCSKEPIFAFLPKASQANKTGHVRSFLGKGITGIVIVAAAAFCTLILSVIYLSSVKPIRQSFLMRHCGCNSVEPAQQDNEEQDTNSSFI</sequence>
<feature type="non-terminal residue" evidence="5">
    <location>
        <position position="1"/>
    </location>
</feature>
<evidence type="ECO:0000256" key="2">
    <source>
        <dbReference type="ARBA" id="ARBA00022729"/>
    </source>
</evidence>
<dbReference type="SUPFAM" id="SSF52058">
    <property type="entry name" value="L domain-like"/>
    <property type="match status" value="1"/>
</dbReference>
<keyword evidence="3" id="KW-0677">Repeat</keyword>
<keyword evidence="1" id="KW-0433">Leucine-rich repeat</keyword>
<dbReference type="AlphaFoldDB" id="A0A401PZ95"/>
<dbReference type="PANTHER" id="PTHR24369">
    <property type="entry name" value="ANTIGEN BSP, PUTATIVE-RELATED"/>
    <property type="match status" value="1"/>
</dbReference>
<evidence type="ECO:0000313" key="6">
    <source>
        <dbReference type="Proteomes" id="UP000288216"/>
    </source>
</evidence>
<reference evidence="5 6" key="1">
    <citation type="journal article" date="2018" name="Nat. Ecol. Evol.">
        <title>Shark genomes provide insights into elasmobranch evolution and the origin of vertebrates.</title>
        <authorList>
            <person name="Hara Y"/>
            <person name="Yamaguchi K"/>
            <person name="Onimaru K"/>
            <person name="Kadota M"/>
            <person name="Koyanagi M"/>
            <person name="Keeley SD"/>
            <person name="Tatsumi K"/>
            <person name="Tanaka K"/>
            <person name="Motone F"/>
            <person name="Kageyama Y"/>
            <person name="Nozu R"/>
            <person name="Adachi N"/>
            <person name="Nishimura O"/>
            <person name="Nakagawa R"/>
            <person name="Tanegashima C"/>
            <person name="Kiyatake I"/>
            <person name="Matsumoto R"/>
            <person name="Murakumo K"/>
            <person name="Nishida K"/>
            <person name="Terakita A"/>
            <person name="Kuratani S"/>
            <person name="Sato K"/>
            <person name="Hyodo S Kuraku.S."/>
        </authorList>
    </citation>
    <scope>NUCLEOTIDE SEQUENCE [LARGE SCALE GENOMIC DNA]</scope>
</reference>
<keyword evidence="6" id="KW-1185">Reference proteome</keyword>
<evidence type="ECO:0000313" key="5">
    <source>
        <dbReference type="EMBL" id="GCB78436.1"/>
    </source>
</evidence>
<dbReference type="Gene3D" id="3.80.10.10">
    <property type="entry name" value="Ribonuclease Inhibitor"/>
    <property type="match status" value="1"/>
</dbReference>
<name>A0A401PZ95_SCYTO</name>
<dbReference type="Proteomes" id="UP000288216">
    <property type="component" value="Unassembled WGS sequence"/>
</dbReference>
<dbReference type="EMBL" id="BFAA01009166">
    <property type="protein sequence ID" value="GCB78436.1"/>
    <property type="molecule type" value="Genomic_DNA"/>
</dbReference>
<dbReference type="InterPro" id="IPR032675">
    <property type="entry name" value="LRR_dom_sf"/>
</dbReference>
<dbReference type="InterPro" id="IPR050541">
    <property type="entry name" value="LRR_TM_domain-containing"/>
</dbReference>
<dbReference type="OrthoDB" id="9942930at2759"/>
<proteinExistence type="predicted"/>
<evidence type="ECO:0000256" key="1">
    <source>
        <dbReference type="ARBA" id="ARBA00022614"/>
    </source>
</evidence>
<dbReference type="GO" id="GO:0005886">
    <property type="term" value="C:plasma membrane"/>
    <property type="evidence" value="ECO:0007669"/>
    <property type="project" value="TreeGrafter"/>
</dbReference>
<keyword evidence="2" id="KW-0732">Signal</keyword>